<evidence type="ECO:0000256" key="9">
    <source>
        <dbReference type="ARBA" id="ARBA00023277"/>
    </source>
</evidence>
<keyword evidence="15" id="KW-1185">Reference proteome</keyword>
<evidence type="ECO:0000313" key="14">
    <source>
        <dbReference type="EMBL" id="GHA12000.1"/>
    </source>
</evidence>
<evidence type="ECO:0000256" key="10">
    <source>
        <dbReference type="ARBA" id="ARBA00023295"/>
    </source>
</evidence>
<keyword evidence="8" id="KW-0106">Calcium</keyword>
<comment type="similarity">
    <text evidence="3 11">Belongs to the glycosyl hydrolase 13 family.</text>
</comment>
<dbReference type="Proteomes" id="UP000614811">
    <property type="component" value="Unassembled WGS sequence"/>
</dbReference>
<dbReference type="GO" id="GO:2001070">
    <property type="term" value="F:starch binding"/>
    <property type="evidence" value="ECO:0007669"/>
    <property type="project" value="InterPro"/>
</dbReference>
<dbReference type="InterPro" id="IPR013783">
    <property type="entry name" value="Ig-like_fold"/>
</dbReference>
<dbReference type="InterPro" id="IPR017853">
    <property type="entry name" value="GH"/>
</dbReference>
<sequence>MTAITTRDTNQEQALNTPYTKPHWLRNALTLAAMSTICLNANAQSNGDTFVHLFEWNWTDIGRECTEYLGPKGYKAVQVPPPQEHVSKDYNAVDEDAWWLRYQPMSYSLGNTRSGTEQQFRDMVTACNQAGVDVYVDAVINHMAGDGGNGIASSMGRFATQNNYPAIPYTNSDFNNCGKPEISGSDYSNNAYNVRHCDLVGLDDLRTGSENVRSRIVDFLNGLTAMGVKGYRIDAAKHMEPADIQNIVSRLNPITGTTTPVYIFQEVIDKNPGQEAIAATEYIGIGDVTEFQWAENLGKKFQGLYEPSFGQNGKLSDLQTIGTPAWGMLPSDKAVIFVSNHDDQRGDGRFGVVDFNDEAGLNYIAEVYQLAQPYGYPKVMSSYYFYGNEDRSVSRPNVPTNSPTGGCDAPYGPNRGGTEGWVCEHRWAGIANMVAFRKATANQPQTHWWDNGGNQIAFGRNGHGFIAINHESFALNQQLTTGMPDGDYCDILSGEFVNGNCTGNTVTVSGGQINVNLTTRNSALAIHKDAKLGGVIGGSDRQVNFTCQNGYTNFGTSVYVVGSSSQLGSWNPSNAIKLDPTAYPTWSGTITLPDNQAMEWKCIKRLESGGGVEWQNGANNALSAAATGTSGSF</sequence>
<dbReference type="InterPro" id="IPR031319">
    <property type="entry name" value="A-amylase_C"/>
</dbReference>
<dbReference type="SUPFAM" id="SSF51011">
    <property type="entry name" value="Glycosyl hydrolase domain"/>
    <property type="match status" value="1"/>
</dbReference>
<evidence type="ECO:0000259" key="13">
    <source>
        <dbReference type="PROSITE" id="PS51166"/>
    </source>
</evidence>
<evidence type="ECO:0000256" key="6">
    <source>
        <dbReference type="ARBA" id="ARBA00022723"/>
    </source>
</evidence>
<accession>A0A918VP54</accession>
<gene>
    <name evidence="14" type="ORF">GCM10008090_22280</name>
</gene>
<feature type="domain" description="CBM20" evidence="13">
    <location>
        <begin position="535"/>
        <end position="633"/>
    </location>
</feature>
<evidence type="ECO:0000256" key="5">
    <source>
        <dbReference type="ARBA" id="ARBA00017303"/>
    </source>
</evidence>
<evidence type="ECO:0000256" key="1">
    <source>
        <dbReference type="ARBA" id="ARBA00000548"/>
    </source>
</evidence>
<keyword evidence="9 12" id="KW-0119">Carbohydrate metabolism</keyword>
<dbReference type="PROSITE" id="PS51166">
    <property type="entry name" value="CBM20"/>
    <property type="match status" value="1"/>
</dbReference>
<dbReference type="Pfam" id="PF00686">
    <property type="entry name" value="CBM_20"/>
    <property type="match status" value="1"/>
</dbReference>
<evidence type="ECO:0000256" key="11">
    <source>
        <dbReference type="RuleBase" id="RU003615"/>
    </source>
</evidence>
<proteinExistence type="inferred from homology"/>
<evidence type="ECO:0000313" key="15">
    <source>
        <dbReference type="Proteomes" id="UP000614811"/>
    </source>
</evidence>
<comment type="caution">
    <text evidence="14">The sequence shown here is derived from an EMBL/GenBank/DDBJ whole genome shotgun (WGS) entry which is preliminary data.</text>
</comment>
<dbReference type="InterPro" id="IPR006047">
    <property type="entry name" value="GH13_cat_dom"/>
</dbReference>
<evidence type="ECO:0000256" key="7">
    <source>
        <dbReference type="ARBA" id="ARBA00022801"/>
    </source>
</evidence>
<keyword evidence="10 12" id="KW-0326">Glycosidase</keyword>
<dbReference type="InterPro" id="IPR006046">
    <property type="entry name" value="Alpha_amylase"/>
</dbReference>
<dbReference type="SMART" id="SM00642">
    <property type="entry name" value="Aamy"/>
    <property type="match status" value="1"/>
</dbReference>
<dbReference type="GO" id="GO:0004556">
    <property type="term" value="F:alpha-amylase activity"/>
    <property type="evidence" value="ECO:0007669"/>
    <property type="project" value="UniProtKB-UniRule"/>
</dbReference>
<comment type="cofactor">
    <cofactor evidence="2">
        <name>Ca(2+)</name>
        <dbReference type="ChEBI" id="CHEBI:29108"/>
    </cofactor>
</comment>
<dbReference type="SUPFAM" id="SSF51445">
    <property type="entry name" value="(Trans)glycosidases"/>
    <property type="match status" value="1"/>
</dbReference>
<name>A0A918VP54_9GAMM</name>
<dbReference type="GO" id="GO:0046872">
    <property type="term" value="F:metal ion binding"/>
    <property type="evidence" value="ECO:0007669"/>
    <property type="project" value="UniProtKB-KW"/>
</dbReference>
<dbReference type="Pfam" id="PF00128">
    <property type="entry name" value="Alpha-amylase"/>
    <property type="match status" value="1"/>
</dbReference>
<dbReference type="PRINTS" id="PR00110">
    <property type="entry name" value="ALPHAAMYLASE"/>
</dbReference>
<dbReference type="Pfam" id="PF02806">
    <property type="entry name" value="Alpha-amylase_C"/>
    <property type="match status" value="1"/>
</dbReference>
<dbReference type="Gene3D" id="2.60.40.10">
    <property type="entry name" value="Immunoglobulins"/>
    <property type="match status" value="1"/>
</dbReference>
<reference evidence="14" key="2">
    <citation type="submission" date="2020-09" db="EMBL/GenBank/DDBJ databases">
        <authorList>
            <person name="Sun Q."/>
            <person name="Kim S."/>
        </authorList>
    </citation>
    <scope>NUCLEOTIDE SEQUENCE</scope>
    <source>
        <strain evidence="14">KCTC 12711</strain>
    </source>
</reference>
<evidence type="ECO:0000256" key="12">
    <source>
        <dbReference type="RuleBase" id="RU361134"/>
    </source>
</evidence>
<evidence type="ECO:0000256" key="4">
    <source>
        <dbReference type="ARBA" id="ARBA00012595"/>
    </source>
</evidence>
<dbReference type="Gene3D" id="2.60.40.1180">
    <property type="entry name" value="Golgi alpha-mannosidase II"/>
    <property type="match status" value="1"/>
</dbReference>
<protein>
    <recommendedName>
        <fullName evidence="5 12">Alpha-amylase</fullName>
        <ecNumber evidence="4 12">3.2.1.1</ecNumber>
    </recommendedName>
</protein>
<dbReference type="AlphaFoldDB" id="A0A918VP54"/>
<dbReference type="GO" id="GO:0005975">
    <property type="term" value="P:carbohydrate metabolic process"/>
    <property type="evidence" value="ECO:0007669"/>
    <property type="project" value="InterPro"/>
</dbReference>
<dbReference type="CDD" id="cd11317">
    <property type="entry name" value="AmyAc_bac_euk_AmyA"/>
    <property type="match status" value="1"/>
</dbReference>
<keyword evidence="6" id="KW-0479">Metal-binding</keyword>
<dbReference type="Gene3D" id="3.20.20.80">
    <property type="entry name" value="Glycosidases"/>
    <property type="match status" value="1"/>
</dbReference>
<organism evidence="14 15">
    <name type="scientific">Arenicella chitinivorans</name>
    <dbReference type="NCBI Taxonomy" id="1329800"/>
    <lineage>
        <taxon>Bacteria</taxon>
        <taxon>Pseudomonadati</taxon>
        <taxon>Pseudomonadota</taxon>
        <taxon>Gammaproteobacteria</taxon>
        <taxon>Arenicellales</taxon>
        <taxon>Arenicellaceae</taxon>
        <taxon>Arenicella</taxon>
    </lineage>
</organism>
<dbReference type="SMART" id="SM00632">
    <property type="entry name" value="Aamy_C"/>
    <property type="match status" value="1"/>
</dbReference>
<dbReference type="EC" id="3.2.1.1" evidence="4 12"/>
<evidence type="ECO:0000256" key="3">
    <source>
        <dbReference type="ARBA" id="ARBA00008061"/>
    </source>
</evidence>
<comment type="catalytic activity">
    <reaction evidence="1 12">
        <text>Endohydrolysis of (1-&gt;4)-alpha-D-glucosidic linkages in polysaccharides containing three or more (1-&gt;4)-alpha-linked D-glucose units.</text>
        <dbReference type="EC" id="3.2.1.1"/>
    </reaction>
</comment>
<dbReference type="InterPro" id="IPR002044">
    <property type="entry name" value="CBM20"/>
</dbReference>
<dbReference type="InterPro" id="IPR006048">
    <property type="entry name" value="A-amylase/branching_C"/>
</dbReference>
<dbReference type="SMART" id="SM01065">
    <property type="entry name" value="CBM_2"/>
    <property type="match status" value="1"/>
</dbReference>
<keyword evidence="7 12" id="KW-0378">Hydrolase</keyword>
<dbReference type="SUPFAM" id="SSF49452">
    <property type="entry name" value="Starch-binding domain-like"/>
    <property type="match status" value="1"/>
</dbReference>
<dbReference type="InterPro" id="IPR013780">
    <property type="entry name" value="Glyco_hydro_b"/>
</dbReference>
<evidence type="ECO:0000256" key="2">
    <source>
        <dbReference type="ARBA" id="ARBA00001913"/>
    </source>
</evidence>
<dbReference type="EMBL" id="BMXA01000003">
    <property type="protein sequence ID" value="GHA12000.1"/>
    <property type="molecule type" value="Genomic_DNA"/>
</dbReference>
<dbReference type="InterPro" id="IPR013784">
    <property type="entry name" value="Carb-bd-like_fold"/>
</dbReference>
<dbReference type="PANTHER" id="PTHR43447">
    <property type="entry name" value="ALPHA-AMYLASE"/>
    <property type="match status" value="1"/>
</dbReference>
<dbReference type="RefSeq" id="WP_189400971.1">
    <property type="nucleotide sequence ID" value="NZ_BMXA01000003.1"/>
</dbReference>
<reference evidence="14" key="1">
    <citation type="journal article" date="2014" name="Int. J. Syst. Evol. Microbiol.">
        <title>Complete genome sequence of Corynebacterium casei LMG S-19264T (=DSM 44701T), isolated from a smear-ripened cheese.</title>
        <authorList>
            <consortium name="US DOE Joint Genome Institute (JGI-PGF)"/>
            <person name="Walter F."/>
            <person name="Albersmeier A."/>
            <person name="Kalinowski J."/>
            <person name="Ruckert C."/>
        </authorList>
    </citation>
    <scope>NUCLEOTIDE SEQUENCE</scope>
    <source>
        <strain evidence="14">KCTC 12711</strain>
    </source>
</reference>
<evidence type="ECO:0000256" key="8">
    <source>
        <dbReference type="ARBA" id="ARBA00022837"/>
    </source>
</evidence>